<evidence type="ECO:0000256" key="2">
    <source>
        <dbReference type="ARBA" id="ARBA00023125"/>
    </source>
</evidence>
<evidence type="ECO:0000256" key="4">
    <source>
        <dbReference type="PROSITE-ProRule" id="PRU00335"/>
    </source>
</evidence>
<reference evidence="7" key="1">
    <citation type="journal article" date="2019" name="Int. J. Syst. Evol. Microbiol.">
        <title>The Global Catalogue of Microorganisms (GCM) 10K type strain sequencing project: providing services to taxonomists for standard genome sequencing and annotation.</title>
        <authorList>
            <consortium name="The Broad Institute Genomics Platform"/>
            <consortium name="The Broad Institute Genome Sequencing Center for Infectious Disease"/>
            <person name="Wu L."/>
            <person name="Ma J."/>
        </authorList>
    </citation>
    <scope>NUCLEOTIDE SEQUENCE [LARGE SCALE GENOMIC DNA]</scope>
    <source>
        <strain evidence="7">JCM 9371</strain>
    </source>
</reference>
<feature type="domain" description="HTH tetR-type" evidence="5">
    <location>
        <begin position="12"/>
        <end position="72"/>
    </location>
</feature>
<keyword evidence="2 4" id="KW-0238">DNA-binding</keyword>
<gene>
    <name evidence="6" type="ORF">ACFQZM_34575</name>
</gene>
<dbReference type="InterPro" id="IPR009057">
    <property type="entry name" value="Homeodomain-like_sf"/>
</dbReference>
<evidence type="ECO:0000259" key="5">
    <source>
        <dbReference type="PROSITE" id="PS50977"/>
    </source>
</evidence>
<dbReference type="Gene3D" id="1.10.357.10">
    <property type="entry name" value="Tetracycline Repressor, domain 2"/>
    <property type="match status" value="1"/>
</dbReference>
<organism evidence="6 7">
    <name type="scientific">Actinomadura fibrosa</name>
    <dbReference type="NCBI Taxonomy" id="111802"/>
    <lineage>
        <taxon>Bacteria</taxon>
        <taxon>Bacillati</taxon>
        <taxon>Actinomycetota</taxon>
        <taxon>Actinomycetes</taxon>
        <taxon>Streptosporangiales</taxon>
        <taxon>Thermomonosporaceae</taxon>
        <taxon>Actinomadura</taxon>
    </lineage>
</organism>
<accession>A0ABW2XTI1</accession>
<name>A0ABW2XTI1_9ACTN</name>
<dbReference type="InterPro" id="IPR001647">
    <property type="entry name" value="HTH_TetR"/>
</dbReference>
<evidence type="ECO:0000313" key="6">
    <source>
        <dbReference type="EMBL" id="MFD0689656.1"/>
    </source>
</evidence>
<evidence type="ECO:0000313" key="7">
    <source>
        <dbReference type="Proteomes" id="UP001597063"/>
    </source>
</evidence>
<dbReference type="Proteomes" id="UP001597063">
    <property type="component" value="Unassembled WGS sequence"/>
</dbReference>
<evidence type="ECO:0000256" key="1">
    <source>
        <dbReference type="ARBA" id="ARBA00023015"/>
    </source>
</evidence>
<dbReference type="PANTHER" id="PTHR30055:SF234">
    <property type="entry name" value="HTH-TYPE TRANSCRIPTIONAL REGULATOR BETI"/>
    <property type="match status" value="1"/>
</dbReference>
<comment type="caution">
    <text evidence="6">The sequence shown here is derived from an EMBL/GenBank/DDBJ whole genome shotgun (WGS) entry which is preliminary data.</text>
</comment>
<dbReference type="PRINTS" id="PR00455">
    <property type="entry name" value="HTHTETR"/>
</dbReference>
<protein>
    <submittedName>
        <fullName evidence="6">TetR/AcrR family transcriptional regulator</fullName>
    </submittedName>
</protein>
<dbReference type="Pfam" id="PF00440">
    <property type="entry name" value="TetR_N"/>
    <property type="match status" value="1"/>
</dbReference>
<keyword evidence="7" id="KW-1185">Reference proteome</keyword>
<proteinExistence type="predicted"/>
<sequence>MTSPGRKATGSAETRRRLLDIAERLMLDEGYAAVGIRRVAREAGVTPPLVLYYFTTLDELYLAVLRRGADEEIRRQRRALASPNPLRALWKLGNRPRAALITEEFMALSNHRKSIRAEIAAQAERYRRAQLDSLAEAATEGRIDLRGLSPMAVVVLTTMLSRVLVMEKAMGLTVGHAETGELVEQILRRFDDPADDA</sequence>
<feature type="DNA-binding region" description="H-T-H motif" evidence="4">
    <location>
        <begin position="35"/>
        <end position="54"/>
    </location>
</feature>
<dbReference type="PROSITE" id="PS50977">
    <property type="entry name" value="HTH_TETR_2"/>
    <property type="match status" value="1"/>
</dbReference>
<dbReference type="InterPro" id="IPR050109">
    <property type="entry name" value="HTH-type_TetR-like_transc_reg"/>
</dbReference>
<keyword evidence="1" id="KW-0805">Transcription regulation</keyword>
<dbReference type="PANTHER" id="PTHR30055">
    <property type="entry name" value="HTH-TYPE TRANSCRIPTIONAL REGULATOR RUTR"/>
    <property type="match status" value="1"/>
</dbReference>
<dbReference type="RefSeq" id="WP_131756499.1">
    <property type="nucleotide sequence ID" value="NZ_CAACUY010000017.1"/>
</dbReference>
<keyword evidence="3" id="KW-0804">Transcription</keyword>
<dbReference type="SUPFAM" id="SSF46689">
    <property type="entry name" value="Homeodomain-like"/>
    <property type="match status" value="1"/>
</dbReference>
<dbReference type="EMBL" id="JBHTGP010000018">
    <property type="protein sequence ID" value="MFD0689656.1"/>
    <property type="molecule type" value="Genomic_DNA"/>
</dbReference>
<evidence type="ECO:0000256" key="3">
    <source>
        <dbReference type="ARBA" id="ARBA00023163"/>
    </source>
</evidence>